<accession>A0A3A1TRW4</accession>
<dbReference type="CDD" id="cd04182">
    <property type="entry name" value="GT_2_like_f"/>
    <property type="match status" value="1"/>
</dbReference>
<dbReference type="OrthoDB" id="4427994at2"/>
<dbReference type="RefSeq" id="WP_119483501.1">
    <property type="nucleotide sequence ID" value="NZ_QXTG01000003.1"/>
</dbReference>
<evidence type="ECO:0000313" key="2">
    <source>
        <dbReference type="EMBL" id="RIX26426.1"/>
    </source>
</evidence>
<name>A0A3A1TRW4_9MICO</name>
<dbReference type="GO" id="GO:0016779">
    <property type="term" value="F:nucleotidyltransferase activity"/>
    <property type="evidence" value="ECO:0007669"/>
    <property type="project" value="UniProtKB-ARBA"/>
</dbReference>
<evidence type="ECO:0000259" key="1">
    <source>
        <dbReference type="Pfam" id="PF12804"/>
    </source>
</evidence>
<dbReference type="InterPro" id="IPR025877">
    <property type="entry name" value="MobA-like_NTP_Trfase"/>
</dbReference>
<gene>
    <name evidence="2" type="ORF">D1781_15900</name>
</gene>
<dbReference type="Gene3D" id="3.90.550.10">
    <property type="entry name" value="Spore Coat Polysaccharide Biosynthesis Protein SpsA, Chain A"/>
    <property type="match status" value="1"/>
</dbReference>
<dbReference type="EMBL" id="QXTG01000003">
    <property type="protein sequence ID" value="RIX26426.1"/>
    <property type="molecule type" value="Genomic_DNA"/>
</dbReference>
<dbReference type="PANTHER" id="PTHR43777">
    <property type="entry name" value="MOLYBDENUM COFACTOR CYTIDYLYLTRANSFERASE"/>
    <property type="match status" value="1"/>
</dbReference>
<keyword evidence="3" id="KW-1185">Reference proteome</keyword>
<comment type="caution">
    <text evidence="2">The sequence shown here is derived from an EMBL/GenBank/DDBJ whole genome shotgun (WGS) entry which is preliminary data.</text>
</comment>
<keyword evidence="2" id="KW-0808">Transferase</keyword>
<evidence type="ECO:0000313" key="3">
    <source>
        <dbReference type="Proteomes" id="UP000265742"/>
    </source>
</evidence>
<dbReference type="PANTHER" id="PTHR43777:SF1">
    <property type="entry name" value="MOLYBDENUM COFACTOR CYTIDYLYLTRANSFERASE"/>
    <property type="match status" value="1"/>
</dbReference>
<protein>
    <submittedName>
        <fullName evidence="2">Nucleotidyltransferase family protein</fullName>
    </submittedName>
</protein>
<dbReference type="AlphaFoldDB" id="A0A3A1TRW4"/>
<dbReference type="Pfam" id="PF12804">
    <property type="entry name" value="NTP_transf_3"/>
    <property type="match status" value="1"/>
</dbReference>
<dbReference type="InterPro" id="IPR029044">
    <property type="entry name" value="Nucleotide-diphossugar_trans"/>
</dbReference>
<reference evidence="3" key="1">
    <citation type="submission" date="2018-09" db="EMBL/GenBank/DDBJ databases">
        <authorList>
            <person name="Kim I."/>
        </authorList>
    </citation>
    <scope>NUCLEOTIDE SEQUENCE [LARGE SCALE GENOMIC DNA]</scope>
    <source>
        <strain evidence="3">DD4a</strain>
    </source>
</reference>
<dbReference type="Proteomes" id="UP000265742">
    <property type="component" value="Unassembled WGS sequence"/>
</dbReference>
<proteinExistence type="predicted"/>
<sequence>MTDVVGLVLAAGAGDRFGGPKSLARTPDGEPWVARAVRVLLAGGCDAAVVVLGAGADEAEPLVPPEATVVRAAHWRSGMGASLAEGIAALPEADAALISLVDLPGMPPAVVERVLERGVQREALVRAAYDDRPGHPVLLGRDHWDGFREALHGDEGGRRYLELHDVAWVECSDLYDGEDVDRR</sequence>
<dbReference type="SUPFAM" id="SSF53448">
    <property type="entry name" value="Nucleotide-diphospho-sugar transferases"/>
    <property type="match status" value="1"/>
</dbReference>
<feature type="domain" description="MobA-like NTP transferase" evidence="1">
    <location>
        <begin position="6"/>
        <end position="164"/>
    </location>
</feature>
<organism evidence="2 3">
    <name type="scientific">Amnibacterium setariae</name>
    <dbReference type="NCBI Taxonomy" id="2306585"/>
    <lineage>
        <taxon>Bacteria</taxon>
        <taxon>Bacillati</taxon>
        <taxon>Actinomycetota</taxon>
        <taxon>Actinomycetes</taxon>
        <taxon>Micrococcales</taxon>
        <taxon>Microbacteriaceae</taxon>
        <taxon>Amnibacterium</taxon>
    </lineage>
</organism>